<accession>A0AA88GJI7</accession>
<proteinExistence type="predicted"/>
<dbReference type="PANTHER" id="PTHR46492:SF1">
    <property type="entry name" value="DYNEIN AXONEMAL ASSEMBLY FACTOR 4"/>
    <property type="match status" value="1"/>
</dbReference>
<name>A0AA88GJI7_NAELO</name>
<reference evidence="4 5" key="1">
    <citation type="journal article" date="2018" name="BMC Genomics">
        <title>The genome of Naegleria lovaniensis, the basis for a comparative approach to unravel pathogenicity factors of the human pathogenic amoeba N. fowleri.</title>
        <authorList>
            <person name="Liechti N."/>
            <person name="Schurch N."/>
            <person name="Bruggmann R."/>
            <person name="Wittwer M."/>
        </authorList>
    </citation>
    <scope>NUCLEOTIDE SEQUENCE [LARGE SCALE GENOMIC DNA]</scope>
    <source>
        <strain evidence="4 5">ATCC 30569</strain>
    </source>
</reference>
<dbReference type="GO" id="GO:0036158">
    <property type="term" value="P:outer dynein arm assembly"/>
    <property type="evidence" value="ECO:0007669"/>
    <property type="project" value="TreeGrafter"/>
</dbReference>
<dbReference type="InterPro" id="IPR008978">
    <property type="entry name" value="HSP20-like_chaperone"/>
</dbReference>
<dbReference type="RefSeq" id="XP_044547835.1">
    <property type="nucleotide sequence ID" value="XM_044695099.1"/>
</dbReference>
<dbReference type="SMART" id="SM00028">
    <property type="entry name" value="TPR"/>
    <property type="match status" value="9"/>
</dbReference>
<dbReference type="PANTHER" id="PTHR46492">
    <property type="entry name" value="DYNEIN ASSEMBLY FACTOR 4, AXONEMAL"/>
    <property type="match status" value="1"/>
</dbReference>
<dbReference type="AlphaFoldDB" id="A0AA88GJI7"/>
<keyword evidence="1" id="KW-0802">TPR repeat</keyword>
<dbReference type="Gene3D" id="2.60.40.790">
    <property type="match status" value="1"/>
</dbReference>
<evidence type="ECO:0000256" key="1">
    <source>
        <dbReference type="PROSITE-ProRule" id="PRU00339"/>
    </source>
</evidence>
<keyword evidence="2" id="KW-0175">Coiled coil</keyword>
<feature type="repeat" description="TPR" evidence="1">
    <location>
        <begin position="651"/>
        <end position="684"/>
    </location>
</feature>
<protein>
    <recommendedName>
        <fullName evidence="3">CS domain-containing protein</fullName>
    </recommendedName>
</protein>
<dbReference type="InterPro" id="IPR011990">
    <property type="entry name" value="TPR-like_helical_dom_sf"/>
</dbReference>
<organism evidence="4 5">
    <name type="scientific">Naegleria lovaniensis</name>
    <name type="common">Amoeba</name>
    <dbReference type="NCBI Taxonomy" id="51637"/>
    <lineage>
        <taxon>Eukaryota</taxon>
        <taxon>Discoba</taxon>
        <taxon>Heterolobosea</taxon>
        <taxon>Tetramitia</taxon>
        <taxon>Eutetramitia</taxon>
        <taxon>Vahlkampfiidae</taxon>
        <taxon>Naegleria</taxon>
    </lineage>
</organism>
<dbReference type="Pfam" id="PF13181">
    <property type="entry name" value="TPR_8"/>
    <property type="match status" value="1"/>
</dbReference>
<dbReference type="InterPro" id="IPR007052">
    <property type="entry name" value="CS_dom"/>
</dbReference>
<dbReference type="PROSITE" id="PS50005">
    <property type="entry name" value="TPR"/>
    <property type="match status" value="3"/>
</dbReference>
<dbReference type="PROSITE" id="PS51203">
    <property type="entry name" value="CS"/>
    <property type="match status" value="1"/>
</dbReference>
<feature type="repeat" description="TPR" evidence="1">
    <location>
        <begin position="492"/>
        <end position="525"/>
    </location>
</feature>
<dbReference type="Gene3D" id="1.25.40.10">
    <property type="entry name" value="Tetratricopeptide repeat domain"/>
    <property type="match status" value="4"/>
</dbReference>
<dbReference type="InterPro" id="IPR019734">
    <property type="entry name" value="TPR_rpt"/>
</dbReference>
<dbReference type="GO" id="GO:0036159">
    <property type="term" value="P:inner dynein arm assembly"/>
    <property type="evidence" value="ECO:0007669"/>
    <property type="project" value="TreeGrafter"/>
</dbReference>
<feature type="repeat" description="TPR" evidence="1">
    <location>
        <begin position="410"/>
        <end position="443"/>
    </location>
</feature>
<evidence type="ECO:0000259" key="3">
    <source>
        <dbReference type="PROSITE" id="PS51203"/>
    </source>
</evidence>
<evidence type="ECO:0000313" key="4">
    <source>
        <dbReference type="EMBL" id="KAG2382156.1"/>
    </source>
</evidence>
<dbReference type="GeneID" id="68097813"/>
<dbReference type="GO" id="GO:0003341">
    <property type="term" value="P:cilium movement"/>
    <property type="evidence" value="ECO:0007669"/>
    <property type="project" value="TreeGrafter"/>
</dbReference>
<dbReference type="SUPFAM" id="SSF49764">
    <property type="entry name" value="HSP20-like chaperones"/>
    <property type="match status" value="1"/>
</dbReference>
<comment type="caution">
    <text evidence="4">The sequence shown here is derived from an EMBL/GenBank/DDBJ whole genome shotgun (WGS) entry which is preliminary data.</text>
</comment>
<gene>
    <name evidence="4" type="ORF">C9374_005358</name>
</gene>
<dbReference type="SUPFAM" id="SSF48452">
    <property type="entry name" value="TPR-like"/>
    <property type="match status" value="3"/>
</dbReference>
<keyword evidence="5" id="KW-1185">Reference proteome</keyword>
<evidence type="ECO:0000256" key="2">
    <source>
        <dbReference type="SAM" id="Coils"/>
    </source>
</evidence>
<dbReference type="EMBL" id="PYSW02000024">
    <property type="protein sequence ID" value="KAG2382156.1"/>
    <property type="molecule type" value="Genomic_DNA"/>
</dbReference>
<dbReference type="Proteomes" id="UP000816034">
    <property type="component" value="Unassembled WGS sequence"/>
</dbReference>
<dbReference type="InterPro" id="IPR052004">
    <property type="entry name" value="Dynein_assembly_factor_4"/>
</dbReference>
<feature type="coiled-coil region" evidence="2">
    <location>
        <begin position="99"/>
        <end position="153"/>
    </location>
</feature>
<evidence type="ECO:0000313" key="5">
    <source>
        <dbReference type="Proteomes" id="UP000816034"/>
    </source>
</evidence>
<sequence>MPITLPYSFDETDELVVIRIHLKGATRSQMSVTVADCYVKVNCPPHHFLELDLKEEIVLDASARAQHKIEGHDLVLQFRKVERKRWETAVRIIDDNNTKEMIEKRRVESMERLQKIEEQEREEKKKEKLKEEKRLLEKHWEDEKQKREEIERKKQIERDQAAVELQEFKKKETIVSDVNDKDTSAQQIVSLPQHRTQPIIEDVTDDHEEDVAVDSKAAAYERCEAPVRGTETSTIKLSFTPRALRTPAREDKDSETLKKFEIWKRKNKKSEFEDSVVWVIERGDKFMKKQNFSSAISAYTEALSMDSNAISCLSKRASCYFERQEYLKAIEDCTQFLQTEAKHEMDVEDKYIALALMTRAKSYQEIGDFKKALEDANLAYKLEATLDCQKIIKHLENLLSDNNSTIKDKAELLKEEGDAEYFEKRFEKAVSCYTNAINLKPFFFRAYSNRAACYLQLNKFSNCIEDCTYILENIHSKAAGETERKQSASLILKSYTRRGTCYFKLGDFQRSYKDYEQASRMAPEDDDIMTDLERVNKELTSQLQGDWLKNTANNFYLNQDYASAIHSYTLAIQLDKTNPVYYSNRAQCYFKLGDYVKCVKDCNLALSVLSDEDEKKVTEILKEEEAGMDKETNKTKPEFPTNPKLTPKLQTKLYLKRAAAYKEMEEYERAFLDIRRAQQFEPDNKEIKSEFEKIEVLYNNWKKEQDEKAKIIEEKSKNK</sequence>
<feature type="domain" description="CS" evidence="3">
    <location>
        <begin position="2"/>
        <end position="90"/>
    </location>
</feature>